<evidence type="ECO:0000313" key="2">
    <source>
        <dbReference type="Proteomes" id="UP001652628"/>
    </source>
</evidence>
<keyword evidence="2" id="KW-1185">Reference proteome</keyword>
<dbReference type="AlphaFoldDB" id="A0AB40D994"/>
<feature type="transmembrane region" description="Helical" evidence="1">
    <location>
        <begin position="164"/>
        <end position="180"/>
    </location>
</feature>
<dbReference type="Proteomes" id="UP001652628">
    <property type="component" value="Chromosome 3"/>
</dbReference>
<evidence type="ECO:0000256" key="1">
    <source>
        <dbReference type="SAM" id="Phobius"/>
    </source>
</evidence>
<sequence>MDTRRRWKRFGRRTYATFAIFLAIALGQWIIVCLVESGRKIFRDLEIVCSATFALAGILFTMFAFNQNVRSHRIYKWIVACLTVELETLSMFVLVARTWIPDMLAFYFICVLGIVVVLVIGCHLSFTMDLTQFIAPIFIMSFMLVIFSAYFLMTHIFLPDIKDYAYMFFEILLTLVMLSLTMLHAQTISGDRHVQMSMDDFILAALLLFHEFLVIYALTFYWQINYNYFTSSDFFWMSTSTKDTHGTTAMNRDYEDYDDKPNEEEWKITNMTNYDWAADDWEISRK</sequence>
<feature type="transmembrane region" description="Helical" evidence="1">
    <location>
        <begin position="133"/>
        <end position="158"/>
    </location>
</feature>
<keyword evidence="1" id="KW-0812">Transmembrane</keyword>
<dbReference type="RefSeq" id="XP_065720797.2">
    <property type="nucleotide sequence ID" value="XM_065864725.2"/>
</dbReference>
<proteinExistence type="predicted"/>
<feature type="transmembrane region" description="Helical" evidence="1">
    <location>
        <begin position="44"/>
        <end position="65"/>
    </location>
</feature>
<feature type="transmembrane region" description="Helical" evidence="1">
    <location>
        <begin position="106"/>
        <end position="126"/>
    </location>
</feature>
<feature type="transmembrane region" description="Helical" evidence="1">
    <location>
        <begin position="77"/>
        <end position="100"/>
    </location>
</feature>
<keyword evidence="1" id="KW-0472">Membrane</keyword>
<evidence type="ECO:0000313" key="3">
    <source>
        <dbReference type="RefSeq" id="XP_065720797.2"/>
    </source>
</evidence>
<dbReference type="GeneID" id="139352150"/>
<feature type="transmembrane region" description="Helical" evidence="1">
    <location>
        <begin position="14"/>
        <end position="32"/>
    </location>
</feature>
<name>A0AB40D994_DROSZ</name>
<organism evidence="2 3">
    <name type="scientific">Drosophila suzukii</name>
    <name type="common">Spotted-wing drosophila fruit fly</name>
    <dbReference type="NCBI Taxonomy" id="28584"/>
    <lineage>
        <taxon>Eukaryota</taxon>
        <taxon>Metazoa</taxon>
        <taxon>Ecdysozoa</taxon>
        <taxon>Arthropoda</taxon>
        <taxon>Hexapoda</taxon>
        <taxon>Insecta</taxon>
        <taxon>Pterygota</taxon>
        <taxon>Neoptera</taxon>
        <taxon>Endopterygota</taxon>
        <taxon>Diptera</taxon>
        <taxon>Brachycera</taxon>
        <taxon>Muscomorpha</taxon>
        <taxon>Ephydroidea</taxon>
        <taxon>Drosophilidae</taxon>
        <taxon>Drosophila</taxon>
        <taxon>Sophophora</taxon>
    </lineage>
</organism>
<gene>
    <name evidence="3" type="primary">LOC139352150</name>
</gene>
<feature type="transmembrane region" description="Helical" evidence="1">
    <location>
        <begin position="201"/>
        <end position="222"/>
    </location>
</feature>
<protein>
    <submittedName>
        <fullName evidence="3">Uncharacterized protein isoform X1</fullName>
    </submittedName>
</protein>
<accession>A0AB40D994</accession>
<keyword evidence="1" id="KW-1133">Transmembrane helix</keyword>
<reference evidence="3" key="1">
    <citation type="submission" date="2025-08" db="UniProtKB">
        <authorList>
            <consortium name="RefSeq"/>
        </authorList>
    </citation>
    <scope>IDENTIFICATION</scope>
</reference>